<protein>
    <submittedName>
        <fullName evidence="2">Uncharacterized protein</fullName>
    </submittedName>
</protein>
<dbReference type="AlphaFoldDB" id="A0A3M7Q225"/>
<organism evidence="2 3">
    <name type="scientific">Brachionus plicatilis</name>
    <name type="common">Marine rotifer</name>
    <name type="synonym">Brachionus muelleri</name>
    <dbReference type="NCBI Taxonomy" id="10195"/>
    <lineage>
        <taxon>Eukaryota</taxon>
        <taxon>Metazoa</taxon>
        <taxon>Spiralia</taxon>
        <taxon>Gnathifera</taxon>
        <taxon>Rotifera</taxon>
        <taxon>Eurotatoria</taxon>
        <taxon>Monogononta</taxon>
        <taxon>Pseudotrocha</taxon>
        <taxon>Ploima</taxon>
        <taxon>Brachionidae</taxon>
        <taxon>Brachionus</taxon>
    </lineage>
</organism>
<sequence length="122" mass="14022">MSIKRKNNHNSLNDACPMLYENPMNLLINHKKGRPKLAGNWFSLKYSIAMINCFYEIFSNFSYFVKYLNSAQKYCVKKLLDFRPVLFFFAGGAFIVRVASASGRLIWPVALASDKYSLSKSM</sequence>
<keyword evidence="1" id="KW-0812">Transmembrane</keyword>
<name>A0A3M7Q225_BRAPC</name>
<reference evidence="2 3" key="1">
    <citation type="journal article" date="2018" name="Sci. Rep.">
        <title>Genomic signatures of local adaptation to the degree of environmental predictability in rotifers.</title>
        <authorList>
            <person name="Franch-Gras L."/>
            <person name="Hahn C."/>
            <person name="Garcia-Roger E.M."/>
            <person name="Carmona M.J."/>
            <person name="Serra M."/>
            <person name="Gomez A."/>
        </authorList>
    </citation>
    <scope>NUCLEOTIDE SEQUENCE [LARGE SCALE GENOMIC DNA]</scope>
    <source>
        <strain evidence="2">HYR1</strain>
    </source>
</reference>
<accession>A0A3M7Q225</accession>
<evidence type="ECO:0000256" key="1">
    <source>
        <dbReference type="SAM" id="Phobius"/>
    </source>
</evidence>
<keyword evidence="1" id="KW-0472">Membrane</keyword>
<comment type="caution">
    <text evidence="2">The sequence shown here is derived from an EMBL/GenBank/DDBJ whole genome shotgun (WGS) entry which is preliminary data.</text>
</comment>
<evidence type="ECO:0000313" key="2">
    <source>
        <dbReference type="EMBL" id="RNA05242.1"/>
    </source>
</evidence>
<proteinExistence type="predicted"/>
<keyword evidence="1" id="KW-1133">Transmembrane helix</keyword>
<gene>
    <name evidence="2" type="ORF">BpHYR1_031527</name>
</gene>
<evidence type="ECO:0000313" key="3">
    <source>
        <dbReference type="Proteomes" id="UP000276133"/>
    </source>
</evidence>
<keyword evidence="3" id="KW-1185">Reference proteome</keyword>
<feature type="transmembrane region" description="Helical" evidence="1">
    <location>
        <begin position="85"/>
        <end position="107"/>
    </location>
</feature>
<dbReference type="EMBL" id="REGN01007810">
    <property type="protein sequence ID" value="RNA05242.1"/>
    <property type="molecule type" value="Genomic_DNA"/>
</dbReference>
<dbReference type="Proteomes" id="UP000276133">
    <property type="component" value="Unassembled WGS sequence"/>
</dbReference>